<feature type="transmembrane region" description="Helical" evidence="1">
    <location>
        <begin position="105"/>
        <end position="126"/>
    </location>
</feature>
<accession>A0ABZ2A7I2</accession>
<dbReference type="InterPro" id="IPR009339">
    <property type="entry name" value="DUF998"/>
</dbReference>
<dbReference type="Pfam" id="PF06197">
    <property type="entry name" value="DUF998"/>
    <property type="match status" value="1"/>
</dbReference>
<protein>
    <submittedName>
        <fullName evidence="2">DUF998 domain-containing protein</fullName>
    </submittedName>
</protein>
<evidence type="ECO:0000313" key="3">
    <source>
        <dbReference type="Proteomes" id="UP001432209"/>
    </source>
</evidence>
<evidence type="ECO:0000256" key="1">
    <source>
        <dbReference type="SAM" id="Phobius"/>
    </source>
</evidence>
<sequence length="203" mass="21060">MRRAPWWVLLSASGAPVLLVGASAISQVLQGPAYNPAVETLSILASYGARGYWLMTGILLVLGTCYIATAHGLREAALPGRIALAGGGLAAMALTLVPAPLSGGALGHGLVAAIGFVLLAVWPALAPRHRRRPAPWGLRFKVSIVASALMCLCALWFVFELQGGKSPGIAERVVTVVQAVWPLVVAVSCRVWAGPGEPVPTKS</sequence>
<feature type="transmembrane region" description="Helical" evidence="1">
    <location>
        <begin position="138"/>
        <end position="159"/>
    </location>
</feature>
<dbReference type="Proteomes" id="UP001432209">
    <property type="component" value="Chromosome"/>
</dbReference>
<feature type="transmembrane region" description="Helical" evidence="1">
    <location>
        <begin position="51"/>
        <end position="70"/>
    </location>
</feature>
<reference evidence="2" key="1">
    <citation type="submission" date="2022-10" db="EMBL/GenBank/DDBJ databases">
        <title>The complete genomes of actinobacterial strains from the NBC collection.</title>
        <authorList>
            <person name="Joergensen T.S."/>
            <person name="Alvarez Arevalo M."/>
            <person name="Sterndorff E.B."/>
            <person name="Faurdal D."/>
            <person name="Vuksanovic O."/>
            <person name="Mourched A.-S."/>
            <person name="Charusanti P."/>
            <person name="Shaw S."/>
            <person name="Blin K."/>
            <person name="Weber T."/>
        </authorList>
    </citation>
    <scope>NUCLEOTIDE SEQUENCE</scope>
    <source>
        <strain evidence="2">NBC_01432</strain>
    </source>
</reference>
<keyword evidence="3" id="KW-1185">Reference proteome</keyword>
<feature type="transmembrane region" description="Helical" evidence="1">
    <location>
        <begin position="82"/>
        <end position="99"/>
    </location>
</feature>
<name>A0ABZ2A7I2_STRNV</name>
<gene>
    <name evidence="2" type="ORF">OG442_25405</name>
</gene>
<keyword evidence="1" id="KW-1133">Transmembrane helix</keyword>
<evidence type="ECO:0000313" key="2">
    <source>
        <dbReference type="EMBL" id="WUX54622.1"/>
    </source>
</evidence>
<keyword evidence="1" id="KW-0812">Transmembrane</keyword>
<keyword evidence="1" id="KW-0472">Membrane</keyword>
<dbReference type="RefSeq" id="WP_329078268.1">
    <property type="nucleotide sequence ID" value="NZ_CP108849.2"/>
</dbReference>
<proteinExistence type="predicted"/>
<organism evidence="2 3">
    <name type="scientific">Streptomyces niveus</name>
    <name type="common">Streptomyces spheroides</name>
    <dbReference type="NCBI Taxonomy" id="193462"/>
    <lineage>
        <taxon>Bacteria</taxon>
        <taxon>Bacillati</taxon>
        <taxon>Actinomycetota</taxon>
        <taxon>Actinomycetes</taxon>
        <taxon>Kitasatosporales</taxon>
        <taxon>Streptomycetaceae</taxon>
        <taxon>Streptomyces</taxon>
    </lineage>
</organism>
<dbReference type="EMBL" id="CP109495">
    <property type="protein sequence ID" value="WUX54622.1"/>
    <property type="molecule type" value="Genomic_DNA"/>
</dbReference>